<dbReference type="EMBL" id="HQ407374">
    <property type="protein sequence ID" value="AEH57234.1"/>
    <property type="molecule type" value="Genomic_DNA"/>
</dbReference>
<dbReference type="Pfam" id="PF01494">
    <property type="entry name" value="FAD_binding_3"/>
    <property type="match status" value="1"/>
</dbReference>
<evidence type="ECO:0000256" key="1">
    <source>
        <dbReference type="ARBA" id="ARBA00038396"/>
    </source>
</evidence>
<comment type="similarity">
    <text evidence="1">Belongs to the flavin-dependent halogenase family. Bacterial tryptophan halogenase subfamily.</text>
</comment>
<dbReference type="PRINTS" id="PR00469">
    <property type="entry name" value="PNDRDTASEII"/>
</dbReference>
<dbReference type="InterPro" id="IPR002938">
    <property type="entry name" value="FAD-bd"/>
</dbReference>
<accession>G0XS66</accession>
<name>G0XS66_PRODI</name>
<dbReference type="InterPro" id="IPR050816">
    <property type="entry name" value="Flavin-dep_Halogenase_NPB"/>
</dbReference>
<dbReference type="Gene3D" id="3.50.50.60">
    <property type="entry name" value="FAD/NAD(P)-binding domain"/>
    <property type="match status" value="1"/>
</dbReference>
<protein>
    <submittedName>
        <fullName evidence="3">Halogenase</fullName>
    </submittedName>
</protein>
<evidence type="ECO:0000259" key="2">
    <source>
        <dbReference type="Pfam" id="PF01494"/>
    </source>
</evidence>
<proteinExistence type="inferred from homology"/>
<gene>
    <name evidence="3" type="primary">pyrD</name>
</gene>
<dbReference type="InterPro" id="IPR036188">
    <property type="entry name" value="FAD/NAD-bd_sf"/>
</dbReference>
<dbReference type="PANTHER" id="PTHR43747:SF1">
    <property type="entry name" value="SLR1998 PROTEIN"/>
    <property type="match status" value="1"/>
</dbReference>
<dbReference type="PANTHER" id="PTHR43747">
    <property type="entry name" value="FAD-BINDING PROTEIN"/>
    <property type="match status" value="1"/>
</dbReference>
<sequence length="434" mass="47991">MKCRQEVESFDVVVIGAGPGGTTVASYLIRAGLTVLLLEKQSFPRFHVGESLTGVAAEIIADFNLTDTVNSYDFPVKGGVKVIGKGAKNEFFVPVMRSTWQVRRAEFDRILLTHAKSQGVTYRQGHVKSVLKTGERVTGLTYGILEETDEGTRHVVTKTVHCQVVVDASGQSTVLSKLGVAGPRKKSDQFNNDVAVFAHYQGVERDPGTMGDNTFIFYSHIHHWSWFIPITSDKVSVGCVLPKNRLVQCGSPEETMNWGLENINPELKRRMHGHTPMGKVHVISNYSYEVRPFAGEGWICIGDSHQFIDPILSFGVSMAMSDARAASEAILQSLASGSFQAPFLKYCRRSETGQRTAHEIISYFWKYPTFFGYQMRGKLRQDIIRLLSGDIFQPEQFEAIKLIRQGLSSANDQVKAATDTSLGAMATSIPVAIS</sequence>
<evidence type="ECO:0000313" key="3">
    <source>
        <dbReference type="EMBL" id="AEH57234.1"/>
    </source>
</evidence>
<feature type="domain" description="FAD-binding" evidence="2">
    <location>
        <begin position="10"/>
        <end position="332"/>
    </location>
</feature>
<dbReference type="GO" id="GO:0071949">
    <property type="term" value="F:FAD binding"/>
    <property type="evidence" value="ECO:0007669"/>
    <property type="project" value="InterPro"/>
</dbReference>
<reference evidence="3" key="1">
    <citation type="journal article" date="2011" name="PLoS ONE">
        <title>Variation in tropical reef symbiont metagenomes defined by secondary metabolism.</title>
        <authorList>
            <person name="Donia M.S."/>
            <person name="Fricke W.F."/>
            <person name="Ravel J."/>
            <person name="Schmidt E.W."/>
        </authorList>
    </citation>
    <scope>NUCLEOTIDE SEQUENCE</scope>
</reference>
<dbReference type="AlphaFoldDB" id="G0XS66"/>
<organism evidence="3">
    <name type="scientific">Prochloron didemni P2-Fiji</name>
    <dbReference type="NCBI Taxonomy" id="910454"/>
    <lineage>
        <taxon>Bacteria</taxon>
        <taxon>Bacillati</taxon>
        <taxon>Cyanobacteriota</taxon>
        <taxon>Cyanophyceae</taxon>
        <taxon>Oscillatoriophycideae</taxon>
        <taxon>Chroococcales</taxon>
        <taxon>Prochloraceae</taxon>
        <taxon>Prochloron</taxon>
    </lineage>
</organism>
<dbReference type="SUPFAM" id="SSF51905">
    <property type="entry name" value="FAD/NAD(P)-binding domain"/>
    <property type="match status" value="1"/>
</dbReference>